<dbReference type="GO" id="GO:0005634">
    <property type="term" value="C:nucleus"/>
    <property type="evidence" value="ECO:0007669"/>
    <property type="project" value="UniProtKB-SubCell"/>
</dbReference>
<dbReference type="SMART" id="SM00868">
    <property type="entry name" value="zf-AD"/>
    <property type="match status" value="1"/>
</dbReference>
<reference evidence="12 13" key="1">
    <citation type="submission" date="2023-11" db="EMBL/GenBank/DDBJ databases">
        <authorList>
            <person name="Hedman E."/>
            <person name="Englund M."/>
            <person name="Stromberg M."/>
            <person name="Nyberg Akerstrom W."/>
            <person name="Nylinder S."/>
            <person name="Jareborg N."/>
            <person name="Kallberg Y."/>
            <person name="Kronander E."/>
        </authorList>
    </citation>
    <scope>NUCLEOTIDE SEQUENCE [LARGE SCALE GENOMIC DNA]</scope>
</reference>
<proteinExistence type="predicted"/>
<feature type="region of interest" description="Disordered" evidence="9">
    <location>
        <begin position="655"/>
        <end position="679"/>
    </location>
</feature>
<feature type="binding site" evidence="8">
    <location>
        <position position="97"/>
    </location>
    <ligand>
        <name>Zn(2+)</name>
        <dbReference type="ChEBI" id="CHEBI:29105"/>
    </ligand>
</feature>
<dbReference type="PROSITE" id="PS51915">
    <property type="entry name" value="ZAD"/>
    <property type="match status" value="1"/>
</dbReference>
<comment type="caution">
    <text evidence="12">The sequence shown here is derived from an EMBL/GenBank/DDBJ whole genome shotgun (WGS) entry which is preliminary data.</text>
</comment>
<dbReference type="SMART" id="SM00355">
    <property type="entry name" value="ZnF_C2H2"/>
    <property type="match status" value="11"/>
</dbReference>
<dbReference type="AlphaFoldDB" id="A0AAV1LB42"/>
<evidence type="ECO:0000256" key="6">
    <source>
        <dbReference type="ARBA" id="ARBA00023242"/>
    </source>
</evidence>
<dbReference type="Pfam" id="PF00096">
    <property type="entry name" value="zf-C2H2"/>
    <property type="match status" value="3"/>
</dbReference>
<dbReference type="PROSITE" id="PS50157">
    <property type="entry name" value="ZINC_FINGER_C2H2_2"/>
    <property type="match status" value="8"/>
</dbReference>
<feature type="domain" description="C2H2-type" evidence="10">
    <location>
        <begin position="684"/>
        <end position="712"/>
    </location>
</feature>
<dbReference type="PANTHER" id="PTHR24376:SF235">
    <property type="entry name" value="C2H2-TYPE DOMAIN-CONTAINING PROTEIN"/>
    <property type="match status" value="1"/>
</dbReference>
<dbReference type="SUPFAM" id="SSF57667">
    <property type="entry name" value="beta-beta-alpha zinc fingers"/>
    <property type="match status" value="4"/>
</dbReference>
<accession>A0AAV1LB42</accession>
<dbReference type="FunFam" id="3.30.160.60:FF:000100">
    <property type="entry name" value="Zinc finger 45-like"/>
    <property type="match status" value="1"/>
</dbReference>
<evidence type="ECO:0000256" key="3">
    <source>
        <dbReference type="ARBA" id="ARBA00022737"/>
    </source>
</evidence>
<evidence type="ECO:0000256" key="8">
    <source>
        <dbReference type="PROSITE-ProRule" id="PRU01263"/>
    </source>
</evidence>
<dbReference type="InterPro" id="IPR036236">
    <property type="entry name" value="Znf_C2H2_sf"/>
</dbReference>
<feature type="binding site" evidence="8">
    <location>
        <position position="56"/>
    </location>
    <ligand>
        <name>Zn(2+)</name>
        <dbReference type="ChEBI" id="CHEBI:29105"/>
    </ligand>
</feature>
<evidence type="ECO:0000256" key="1">
    <source>
        <dbReference type="ARBA" id="ARBA00004123"/>
    </source>
</evidence>
<feature type="domain" description="C2H2-type" evidence="10">
    <location>
        <begin position="584"/>
        <end position="612"/>
    </location>
</feature>
<dbReference type="PANTHER" id="PTHR24376">
    <property type="entry name" value="ZINC FINGER PROTEIN"/>
    <property type="match status" value="1"/>
</dbReference>
<dbReference type="PROSITE" id="PS00028">
    <property type="entry name" value="ZINC_FINGER_C2H2_1"/>
    <property type="match status" value="8"/>
</dbReference>
<feature type="binding site" evidence="8">
    <location>
        <position position="94"/>
    </location>
    <ligand>
        <name>Zn(2+)</name>
        <dbReference type="ChEBI" id="CHEBI:29105"/>
    </ligand>
</feature>
<dbReference type="GO" id="GO:0001228">
    <property type="term" value="F:DNA-binding transcription activator activity, RNA polymerase II-specific"/>
    <property type="evidence" value="ECO:0007669"/>
    <property type="project" value="TreeGrafter"/>
</dbReference>
<dbReference type="InterPro" id="IPR013087">
    <property type="entry name" value="Znf_C2H2_type"/>
</dbReference>
<keyword evidence="13" id="KW-1185">Reference proteome</keyword>
<gene>
    <name evidence="12" type="ORF">PARMNEM_LOCUS12092</name>
</gene>
<feature type="domain" description="C2H2-type" evidence="10">
    <location>
        <begin position="722"/>
        <end position="749"/>
    </location>
</feature>
<dbReference type="Pfam" id="PF12874">
    <property type="entry name" value="zf-met"/>
    <property type="match status" value="1"/>
</dbReference>
<dbReference type="SUPFAM" id="SSF57716">
    <property type="entry name" value="Glucocorticoid receptor-like (DNA-binding domain)"/>
    <property type="match status" value="1"/>
</dbReference>
<dbReference type="Gene3D" id="3.30.160.60">
    <property type="entry name" value="Classic Zinc Finger"/>
    <property type="match status" value="6"/>
</dbReference>
<keyword evidence="3" id="KW-0677">Repeat</keyword>
<dbReference type="Pfam" id="PF07776">
    <property type="entry name" value="zf-AD"/>
    <property type="match status" value="1"/>
</dbReference>
<feature type="domain" description="C2H2-type" evidence="10">
    <location>
        <begin position="557"/>
        <end position="585"/>
    </location>
</feature>
<organism evidence="12 13">
    <name type="scientific">Parnassius mnemosyne</name>
    <name type="common">clouded apollo</name>
    <dbReference type="NCBI Taxonomy" id="213953"/>
    <lineage>
        <taxon>Eukaryota</taxon>
        <taxon>Metazoa</taxon>
        <taxon>Ecdysozoa</taxon>
        <taxon>Arthropoda</taxon>
        <taxon>Hexapoda</taxon>
        <taxon>Insecta</taxon>
        <taxon>Pterygota</taxon>
        <taxon>Neoptera</taxon>
        <taxon>Endopterygota</taxon>
        <taxon>Lepidoptera</taxon>
        <taxon>Glossata</taxon>
        <taxon>Ditrysia</taxon>
        <taxon>Papilionoidea</taxon>
        <taxon>Papilionidae</taxon>
        <taxon>Parnassiinae</taxon>
        <taxon>Parnassini</taxon>
        <taxon>Parnassius</taxon>
        <taxon>Driopa</taxon>
    </lineage>
</organism>
<evidence type="ECO:0000256" key="9">
    <source>
        <dbReference type="SAM" id="MobiDB-lite"/>
    </source>
</evidence>
<evidence type="ECO:0000256" key="5">
    <source>
        <dbReference type="ARBA" id="ARBA00022833"/>
    </source>
</evidence>
<protein>
    <submittedName>
        <fullName evidence="12">Uncharacterized protein</fullName>
    </submittedName>
</protein>
<keyword evidence="4 7" id="KW-0863">Zinc-finger</keyword>
<feature type="domain" description="C2H2-type" evidence="10">
    <location>
        <begin position="779"/>
        <end position="812"/>
    </location>
</feature>
<dbReference type="GO" id="GO:0000978">
    <property type="term" value="F:RNA polymerase II cis-regulatory region sequence-specific DNA binding"/>
    <property type="evidence" value="ECO:0007669"/>
    <property type="project" value="TreeGrafter"/>
</dbReference>
<keyword evidence="2 8" id="KW-0479">Metal-binding</keyword>
<feature type="domain" description="C2H2-type" evidence="10">
    <location>
        <begin position="475"/>
        <end position="502"/>
    </location>
</feature>
<comment type="subcellular location">
    <subcellularLocation>
        <location evidence="1">Nucleus</location>
    </subcellularLocation>
</comment>
<name>A0AAV1LB42_9NEOP</name>
<evidence type="ECO:0000259" key="10">
    <source>
        <dbReference type="PROSITE" id="PS50157"/>
    </source>
</evidence>
<evidence type="ECO:0000256" key="2">
    <source>
        <dbReference type="ARBA" id="ARBA00022723"/>
    </source>
</evidence>
<dbReference type="Proteomes" id="UP001314205">
    <property type="component" value="Unassembled WGS sequence"/>
</dbReference>
<keyword evidence="6" id="KW-0539">Nucleus</keyword>
<dbReference type="InterPro" id="IPR012934">
    <property type="entry name" value="Znf_AD"/>
</dbReference>
<feature type="domain" description="C2H2-type" evidence="10">
    <location>
        <begin position="504"/>
        <end position="531"/>
    </location>
</feature>
<evidence type="ECO:0000256" key="4">
    <source>
        <dbReference type="ARBA" id="ARBA00022771"/>
    </source>
</evidence>
<sequence>MIQMKRSGENGEPSCIKDEGHILVTSNMEQSTDARKYNDSKNSTQQDKILNVCRICLATDRKMYTLYRSSLRTCYEDCTGLKVNLTDGLPKMLCWECRHRLVSCRKFVDRAKHADMVLRKLIGGGCYLSFNRLKSIDTQKENLKSNLSQIIRPPNHFDIDLLEIGLSECTNIQFEADTQTDSLKRIDTLTEIDVKEGIVDDEKNEHANFEQSEIYSPEYLDEYELDMTDSDLDLNEDESKDALQLIKKPTKTETKEEMNCESNEHANFEQSETYSPEYLNEYEMDMKESDLDQNDDSIDTIRYVDTSIETGANEEIINGLDEHANFGQFKTNSPEYLTDYETDTKEIVLDLNKGVSIRPVKHVEIPIETDEWINHRQSEIDSLESTTDDELDIKETVLENVSTDNKYREIKNVKLCAGKKMQKENMNGTNVDIKRKSKATVLDPAVFTIINLSYSEQIREITKRKESDNYKYSEYKCAECYKGFLEEDIYKLHMLRHSNKFGNYICGICKVHFNKRRALCRHITIHTQKFSCKHCPYVTTGKKTAKLHEAYHNGTVYNCEQCPETFVKLTTYLGHVRIKHPSDYVCELCGNSFIGRNGLAQHKKLKHRFDRLALADDGPSCKECDIQFATEGALKKHLKLSSRHKIVLEPDRKRGRPTDYDWSDNAESPNEKRKKRDHELETPISCEQCEMQLADYTSYYRHFRSAHPGKNRTNYASKDTHCMCEVCGRMFKSPALLNDHSLVHSGLKQFECPQCHKVFPRRYSLVNHRRLHRRSKPTHQCGVCNKMFSNAFNLKRHKNVTITTYIHTGLKPFKCEICEKCFKDLHEKRLHFTYVHLKKPWPKRTKKKPTNSRQVNIISCRASKIVD</sequence>
<dbReference type="EMBL" id="CAVLGL010000087">
    <property type="protein sequence ID" value="CAK1592030.1"/>
    <property type="molecule type" value="Genomic_DNA"/>
</dbReference>
<keyword evidence="5 8" id="KW-0862">Zinc</keyword>
<dbReference type="GO" id="GO:0008270">
    <property type="term" value="F:zinc ion binding"/>
    <property type="evidence" value="ECO:0007669"/>
    <property type="project" value="UniProtKB-UniRule"/>
</dbReference>
<evidence type="ECO:0000259" key="11">
    <source>
        <dbReference type="PROSITE" id="PS51915"/>
    </source>
</evidence>
<evidence type="ECO:0000313" key="13">
    <source>
        <dbReference type="Proteomes" id="UP001314205"/>
    </source>
</evidence>
<feature type="domain" description="ZAD" evidence="11">
    <location>
        <begin position="51"/>
        <end position="121"/>
    </location>
</feature>
<feature type="binding site" evidence="8">
    <location>
        <position position="53"/>
    </location>
    <ligand>
        <name>Zn(2+)</name>
        <dbReference type="ChEBI" id="CHEBI:29105"/>
    </ligand>
</feature>
<evidence type="ECO:0000256" key="7">
    <source>
        <dbReference type="PROSITE-ProRule" id="PRU00042"/>
    </source>
</evidence>
<evidence type="ECO:0000313" key="12">
    <source>
        <dbReference type="EMBL" id="CAK1592030.1"/>
    </source>
</evidence>
<feature type="domain" description="C2H2-type" evidence="10">
    <location>
        <begin position="750"/>
        <end position="777"/>
    </location>
</feature>